<evidence type="ECO:0000313" key="3">
    <source>
        <dbReference type="Proteomes" id="UP000178851"/>
    </source>
</evidence>
<feature type="transmembrane region" description="Helical" evidence="1">
    <location>
        <begin position="67"/>
        <end position="83"/>
    </location>
</feature>
<gene>
    <name evidence="2" type="ORF">A2627_01375</name>
</gene>
<keyword evidence="1" id="KW-0812">Transmembrane</keyword>
<evidence type="ECO:0000256" key="1">
    <source>
        <dbReference type="SAM" id="Phobius"/>
    </source>
</evidence>
<protein>
    <submittedName>
        <fullName evidence="2">Uncharacterized protein</fullName>
    </submittedName>
</protein>
<sequence length="85" mass="9962">MAKRRTRREKEEAKHKFLVHWEGEGVKRQIPSTNEPEKVNKIVEENTNFSDNITSVRSIKNDIARSLILDLFILALEIVIYLVRS</sequence>
<organism evidence="2 3">
    <name type="scientific">Candidatus Woesebacteria bacterium RIFCSPHIGHO2_01_FULL_39_28</name>
    <dbReference type="NCBI Taxonomy" id="1802496"/>
    <lineage>
        <taxon>Bacteria</taxon>
        <taxon>Candidatus Woeseibacteriota</taxon>
    </lineage>
</organism>
<evidence type="ECO:0000313" key="2">
    <source>
        <dbReference type="EMBL" id="OGM26656.1"/>
    </source>
</evidence>
<reference evidence="2 3" key="1">
    <citation type="journal article" date="2016" name="Nat. Commun.">
        <title>Thousands of microbial genomes shed light on interconnected biogeochemical processes in an aquifer system.</title>
        <authorList>
            <person name="Anantharaman K."/>
            <person name="Brown C.T."/>
            <person name="Hug L.A."/>
            <person name="Sharon I."/>
            <person name="Castelle C.J."/>
            <person name="Probst A.J."/>
            <person name="Thomas B.C."/>
            <person name="Singh A."/>
            <person name="Wilkins M.J."/>
            <person name="Karaoz U."/>
            <person name="Brodie E.L."/>
            <person name="Williams K.H."/>
            <person name="Hubbard S.S."/>
            <person name="Banfield J.F."/>
        </authorList>
    </citation>
    <scope>NUCLEOTIDE SEQUENCE [LARGE SCALE GENOMIC DNA]</scope>
</reference>
<dbReference type="Proteomes" id="UP000178851">
    <property type="component" value="Unassembled WGS sequence"/>
</dbReference>
<keyword evidence="1" id="KW-1133">Transmembrane helix</keyword>
<accession>A0A1F7YH41</accession>
<dbReference type="EMBL" id="MGGI01000012">
    <property type="protein sequence ID" value="OGM26656.1"/>
    <property type="molecule type" value="Genomic_DNA"/>
</dbReference>
<name>A0A1F7YH41_9BACT</name>
<dbReference type="AlphaFoldDB" id="A0A1F7YH41"/>
<comment type="caution">
    <text evidence="2">The sequence shown here is derived from an EMBL/GenBank/DDBJ whole genome shotgun (WGS) entry which is preliminary data.</text>
</comment>
<keyword evidence="1" id="KW-0472">Membrane</keyword>
<proteinExistence type="predicted"/>